<reference evidence="2" key="1">
    <citation type="submission" date="2016-11" db="UniProtKB">
        <authorList>
            <consortium name="WormBaseParasite"/>
        </authorList>
    </citation>
    <scope>IDENTIFICATION</scope>
</reference>
<name>A0A1I7WFR6_HETBA</name>
<protein>
    <submittedName>
        <fullName evidence="2">Transcriptional regulator</fullName>
    </submittedName>
</protein>
<dbReference type="AlphaFoldDB" id="A0A1I7WFR6"/>
<evidence type="ECO:0000313" key="2">
    <source>
        <dbReference type="WBParaSite" id="Hba_03830"/>
    </source>
</evidence>
<accession>A0A1I7WFR6</accession>
<proteinExistence type="predicted"/>
<organism evidence="1 2">
    <name type="scientific">Heterorhabditis bacteriophora</name>
    <name type="common">Entomopathogenic nematode worm</name>
    <dbReference type="NCBI Taxonomy" id="37862"/>
    <lineage>
        <taxon>Eukaryota</taxon>
        <taxon>Metazoa</taxon>
        <taxon>Ecdysozoa</taxon>
        <taxon>Nematoda</taxon>
        <taxon>Chromadorea</taxon>
        <taxon>Rhabditida</taxon>
        <taxon>Rhabditina</taxon>
        <taxon>Rhabditomorpha</taxon>
        <taxon>Strongyloidea</taxon>
        <taxon>Heterorhabditidae</taxon>
        <taxon>Heterorhabditis</taxon>
    </lineage>
</organism>
<sequence>MEQFQNVSDAEKDRLIKDLYDRTDPRVRLAMAKMSRSR</sequence>
<dbReference type="WBParaSite" id="Hba_03830">
    <property type="protein sequence ID" value="Hba_03830"/>
    <property type="gene ID" value="Hba_03830"/>
</dbReference>
<dbReference type="Proteomes" id="UP000095283">
    <property type="component" value="Unplaced"/>
</dbReference>
<keyword evidence="1" id="KW-1185">Reference proteome</keyword>
<evidence type="ECO:0000313" key="1">
    <source>
        <dbReference type="Proteomes" id="UP000095283"/>
    </source>
</evidence>